<dbReference type="EMBL" id="FOTC01000005">
    <property type="protein sequence ID" value="SFL40601.1"/>
    <property type="molecule type" value="Genomic_DNA"/>
</dbReference>
<feature type="region of interest" description="Disordered" evidence="1">
    <location>
        <begin position="19"/>
        <end position="58"/>
    </location>
</feature>
<protein>
    <submittedName>
        <fullName evidence="2">Uncharacterized protein</fullName>
    </submittedName>
</protein>
<name>A0A1I4HGF7_9EURY</name>
<dbReference type="STRING" id="553466.SAMN04487950_3681"/>
<reference evidence="3" key="1">
    <citation type="submission" date="2016-10" db="EMBL/GenBank/DDBJ databases">
        <authorList>
            <person name="Varghese N."/>
            <person name="Submissions S."/>
        </authorList>
    </citation>
    <scope>NUCLEOTIDE SEQUENCE [LARGE SCALE GENOMIC DNA]</scope>
    <source>
        <strain evidence="3">CGMCC 1.7738</strain>
    </source>
</reference>
<dbReference type="PROSITE" id="PS51257">
    <property type="entry name" value="PROKAR_LIPOPROTEIN"/>
    <property type="match status" value="1"/>
</dbReference>
<accession>A0A1I4HGF7</accession>
<dbReference type="RefSeq" id="WP_009367135.1">
    <property type="nucleotide sequence ID" value="NZ_FOTC01000005.1"/>
</dbReference>
<evidence type="ECO:0000313" key="3">
    <source>
        <dbReference type="Proteomes" id="UP000199607"/>
    </source>
</evidence>
<dbReference type="AlphaFoldDB" id="A0A1I4HGF7"/>
<organism evidence="2 3">
    <name type="scientific">Halogranum rubrum</name>
    <dbReference type="NCBI Taxonomy" id="553466"/>
    <lineage>
        <taxon>Archaea</taxon>
        <taxon>Methanobacteriati</taxon>
        <taxon>Methanobacteriota</taxon>
        <taxon>Stenosarchaea group</taxon>
        <taxon>Halobacteria</taxon>
        <taxon>Halobacteriales</taxon>
        <taxon>Haloferacaceae</taxon>
    </lineage>
</organism>
<evidence type="ECO:0000256" key="1">
    <source>
        <dbReference type="SAM" id="MobiDB-lite"/>
    </source>
</evidence>
<dbReference type="Proteomes" id="UP000199607">
    <property type="component" value="Unassembled WGS sequence"/>
</dbReference>
<keyword evidence="3" id="KW-1185">Reference proteome</keyword>
<sequence>MRRRALLAAGGGSLAGLVGLSGCTSSTGSNPDEIAHPPVETNPGTTPPPSPAEPTGDETVVPLSVSTRTVEATDGYATTVQFTVRNDTDESLRFNPYSWRLWSWTGDEWYRWKRESIGSGFVDVEPAETEQWSLAELTEHFGYGPPTRSGWYAVQLRSVSTRPVRFRLVEP</sequence>
<evidence type="ECO:0000313" key="2">
    <source>
        <dbReference type="EMBL" id="SFL40601.1"/>
    </source>
</evidence>
<proteinExistence type="predicted"/>
<gene>
    <name evidence="2" type="ORF">SAMN04487950_3681</name>
</gene>